<dbReference type="GO" id="GO:0032259">
    <property type="term" value="P:methylation"/>
    <property type="evidence" value="ECO:0007669"/>
    <property type="project" value="UniProtKB-KW"/>
</dbReference>
<accession>A0A4Q0A352</accession>
<dbReference type="Gene3D" id="3.40.50.150">
    <property type="entry name" value="Vaccinia Virus protein VP39"/>
    <property type="match status" value="1"/>
</dbReference>
<gene>
    <name evidence="1" type="ORF">BJ085DRAFT_37011</name>
</gene>
<reference evidence="2" key="1">
    <citation type="journal article" date="2018" name="Nat. Microbiol.">
        <title>Leveraging single-cell genomics to expand the fungal tree of life.</title>
        <authorList>
            <person name="Ahrendt S.R."/>
            <person name="Quandt C.A."/>
            <person name="Ciobanu D."/>
            <person name="Clum A."/>
            <person name="Salamov A."/>
            <person name="Andreopoulos B."/>
            <person name="Cheng J.F."/>
            <person name="Woyke T."/>
            <person name="Pelin A."/>
            <person name="Henrissat B."/>
            <person name="Reynolds N.K."/>
            <person name="Benny G.L."/>
            <person name="Smith M.E."/>
            <person name="James T.Y."/>
            <person name="Grigoriev I.V."/>
        </authorList>
    </citation>
    <scope>NUCLEOTIDE SEQUENCE [LARGE SCALE GENOMIC DNA]</scope>
    <source>
        <strain evidence="2">RSA 468</strain>
    </source>
</reference>
<dbReference type="CDD" id="cd02440">
    <property type="entry name" value="AdoMet_MTases"/>
    <property type="match status" value="1"/>
</dbReference>
<dbReference type="Proteomes" id="UP000268162">
    <property type="component" value="Unassembled WGS sequence"/>
</dbReference>
<proteinExistence type="predicted"/>
<dbReference type="EMBL" id="ML002215">
    <property type="protein sequence ID" value="RKP40288.1"/>
    <property type="molecule type" value="Genomic_DNA"/>
</dbReference>
<dbReference type="GO" id="GO:0008168">
    <property type="term" value="F:methyltransferase activity"/>
    <property type="evidence" value="ECO:0007669"/>
    <property type="project" value="UniProtKB-KW"/>
</dbReference>
<evidence type="ECO:0000313" key="2">
    <source>
        <dbReference type="Proteomes" id="UP000268162"/>
    </source>
</evidence>
<dbReference type="InterPro" id="IPR019410">
    <property type="entry name" value="Methyltransf_16"/>
</dbReference>
<protein>
    <submittedName>
        <fullName evidence="1">Putative methyltransferase-domain-containing protein</fullName>
    </submittedName>
</protein>
<dbReference type="Pfam" id="PF10294">
    <property type="entry name" value="Methyltransf_16"/>
    <property type="match status" value="1"/>
</dbReference>
<evidence type="ECO:0000313" key="1">
    <source>
        <dbReference type="EMBL" id="RKP40288.1"/>
    </source>
</evidence>
<dbReference type="SUPFAM" id="SSF53335">
    <property type="entry name" value="S-adenosyl-L-methionine-dependent methyltransferases"/>
    <property type="match status" value="1"/>
</dbReference>
<dbReference type="AlphaFoldDB" id="A0A4Q0A352"/>
<keyword evidence="2" id="KW-1185">Reference proteome</keyword>
<name>A0A4Q0A352_9FUNG</name>
<dbReference type="PANTHER" id="PTHR14614">
    <property type="entry name" value="HEPATOCELLULAR CARCINOMA-ASSOCIATED ANTIGEN"/>
    <property type="match status" value="1"/>
</dbReference>
<organism evidence="1 2">
    <name type="scientific">Dimargaris cristalligena</name>
    <dbReference type="NCBI Taxonomy" id="215637"/>
    <lineage>
        <taxon>Eukaryota</taxon>
        <taxon>Fungi</taxon>
        <taxon>Fungi incertae sedis</taxon>
        <taxon>Zoopagomycota</taxon>
        <taxon>Kickxellomycotina</taxon>
        <taxon>Dimargaritomycetes</taxon>
        <taxon>Dimargaritales</taxon>
        <taxon>Dimargaritaceae</taxon>
        <taxon>Dimargaris</taxon>
    </lineage>
</organism>
<sequence>MEPADSPAASPELALTPNELRLAQRIQRQVLQMVPLHLLDFSPDDFSVTLMDQGETGELAHMAFQSWIAEELLNHPLMQRYPPPPTYLRGFLKRYLALVERLEPAAEVNEALLATYIDLLGQIPASQDGRPLDRCYKTYLPSTGSPRNNLPAETSITLQEEQMMICRGTTGLRTWEASLRLAEYVIQEGQALVQERAVVELGSGTGLVGLVSALVGATRVTMSDYNPEVLDLLRDNIALNSDRLPCPVEVRRLDWTKFSVADLTSFRESTVLGADLVYDPSIILALVDILHAFVTLDCQVYVASTIRNATTFQLFRDTLGIWSYCYDLYEGQS</sequence>
<dbReference type="STRING" id="215637.A0A4Q0A352"/>
<dbReference type="InterPro" id="IPR029063">
    <property type="entry name" value="SAM-dependent_MTases_sf"/>
</dbReference>
<keyword evidence="1" id="KW-0489">Methyltransferase</keyword>
<keyword evidence="1" id="KW-0808">Transferase</keyword>
<dbReference type="PANTHER" id="PTHR14614:SF130">
    <property type="entry name" value="PROTEIN-LYSINE N-METHYLTRANSFERASE EEF2KMT"/>
    <property type="match status" value="1"/>
</dbReference>